<organism evidence="1 2">
    <name type="scientific">Isoptericola haloaureus</name>
    <dbReference type="NCBI Taxonomy" id="1542902"/>
    <lineage>
        <taxon>Bacteria</taxon>
        <taxon>Bacillati</taxon>
        <taxon>Actinomycetota</taxon>
        <taxon>Actinomycetes</taxon>
        <taxon>Micrococcales</taxon>
        <taxon>Promicromonosporaceae</taxon>
        <taxon>Isoptericola</taxon>
    </lineage>
</organism>
<comment type="caution">
    <text evidence="1">The sequence shown here is derived from an EMBL/GenBank/DDBJ whole genome shotgun (WGS) entry which is preliminary data.</text>
</comment>
<protein>
    <submittedName>
        <fullName evidence="1">GNAT family N-acetyltransferase</fullName>
        <ecNumber evidence="1">2.3.1.-</ecNumber>
    </submittedName>
</protein>
<keyword evidence="1" id="KW-0808">Transferase</keyword>
<dbReference type="RefSeq" id="WP_332902494.1">
    <property type="nucleotide sequence ID" value="NZ_JBAGLP010000118.1"/>
</dbReference>
<dbReference type="Pfam" id="PF13523">
    <property type="entry name" value="Acetyltransf_8"/>
    <property type="match status" value="1"/>
</dbReference>
<keyword evidence="1" id="KW-0012">Acyltransferase</keyword>
<evidence type="ECO:0000313" key="1">
    <source>
        <dbReference type="EMBL" id="MEG3615950.1"/>
    </source>
</evidence>
<reference evidence="1" key="1">
    <citation type="journal article" date="2024" name="Antonie Van Leeuwenhoek">
        <title>Isoptericola haloaureus sp. nov., a dimorphic actinobacterium isolated from mangrove sediments of southeast India, implicating biosaline agricultural significance through nitrogen fixation and salt tolerance genes.</title>
        <authorList>
            <person name="Prathaban M."/>
            <person name="Prathiviraj R."/>
            <person name="Ravichandran M."/>
            <person name="Natarajan S.D."/>
            <person name="Sobanaa M."/>
            <person name="Hari Krishna Kumar S."/>
            <person name="Chandrasekar V."/>
            <person name="Selvin J."/>
        </authorList>
    </citation>
    <scope>NUCLEOTIDE SEQUENCE</scope>
    <source>
        <strain evidence="1">MP1014</strain>
    </source>
</reference>
<name>A0ABU7Z9K2_9MICO</name>
<dbReference type="PANTHER" id="PTHR31438">
    <property type="entry name" value="LYSINE N-ACYLTRANSFERASE C17G9.06C-RELATED"/>
    <property type="match status" value="1"/>
</dbReference>
<dbReference type="SUPFAM" id="SSF55729">
    <property type="entry name" value="Acyl-CoA N-acyltransferases (Nat)"/>
    <property type="match status" value="1"/>
</dbReference>
<evidence type="ECO:0000313" key="2">
    <source>
        <dbReference type="Proteomes" id="UP001310387"/>
    </source>
</evidence>
<dbReference type="EC" id="2.3.1.-" evidence="1"/>
<dbReference type="PANTHER" id="PTHR31438:SF1">
    <property type="entry name" value="LYSINE N-ACYLTRANSFERASE C17G9.06C-RELATED"/>
    <property type="match status" value="1"/>
</dbReference>
<sequence>MSERVLTGERGAEVWRRGEVAVHVLDPAADVDVLHAWVTRPNAGFFGLGGLARDELRETYEFVDSLPTHHAYLVRVAGEPVALVQLYHPEDDPLAAAYDVQPGDVGMHFFKGSEAVGWPALGAALARFGFTAPGARRVVVEPDVRNRAAIARMVAMGFEPAGEIHFESPHGPKDAMLAFLTRDRATALLAEDPPPR</sequence>
<dbReference type="GO" id="GO:0016746">
    <property type="term" value="F:acyltransferase activity"/>
    <property type="evidence" value="ECO:0007669"/>
    <property type="project" value="UniProtKB-KW"/>
</dbReference>
<dbReference type="Gene3D" id="3.40.630.30">
    <property type="match status" value="1"/>
</dbReference>
<gene>
    <name evidence="1" type="ORF">V5O49_12510</name>
</gene>
<keyword evidence="2" id="KW-1185">Reference proteome</keyword>
<dbReference type="InterPro" id="IPR016181">
    <property type="entry name" value="Acyl_CoA_acyltransferase"/>
</dbReference>
<dbReference type="EMBL" id="JBAGLP010000118">
    <property type="protein sequence ID" value="MEG3615950.1"/>
    <property type="molecule type" value="Genomic_DNA"/>
</dbReference>
<reference evidence="1" key="2">
    <citation type="submission" date="2024-02" db="EMBL/GenBank/DDBJ databases">
        <authorList>
            <person name="Prathaban M."/>
            <person name="Mythili R."/>
            <person name="Sharmila Devi N."/>
            <person name="Sobanaa M."/>
            <person name="Prathiviraj R."/>
            <person name="Selvin J."/>
        </authorList>
    </citation>
    <scope>NUCLEOTIDE SEQUENCE</scope>
    <source>
        <strain evidence="1">MP1014</strain>
    </source>
</reference>
<accession>A0ABU7Z9K2</accession>
<dbReference type="Proteomes" id="UP001310387">
    <property type="component" value="Unassembled WGS sequence"/>
</dbReference>
<proteinExistence type="predicted"/>